<protein>
    <recommendedName>
        <fullName evidence="6">BRCT domain-containing protein</fullName>
    </recommendedName>
</protein>
<dbReference type="SUPFAM" id="SSF52113">
    <property type="entry name" value="BRCT domain"/>
    <property type="match status" value="1"/>
</dbReference>
<dbReference type="GO" id="GO:0000724">
    <property type="term" value="P:double-strand break repair via homologous recombination"/>
    <property type="evidence" value="ECO:0007669"/>
    <property type="project" value="TreeGrafter"/>
</dbReference>
<accession>A0A1A6GM56</accession>
<evidence type="ECO:0000256" key="3">
    <source>
        <dbReference type="ARBA" id="ARBA00022763"/>
    </source>
</evidence>
<dbReference type="EMBL" id="LZPO01087168">
    <property type="protein sequence ID" value="OBS66944.1"/>
    <property type="molecule type" value="Genomic_DNA"/>
</dbReference>
<comment type="subcellular location">
    <subcellularLocation>
        <location evidence="1">Nucleus</location>
    </subcellularLocation>
</comment>
<dbReference type="AlphaFoldDB" id="A0A1A6GM56"/>
<evidence type="ECO:0000256" key="2">
    <source>
        <dbReference type="ARBA" id="ARBA00022737"/>
    </source>
</evidence>
<dbReference type="Gene3D" id="3.40.50.10190">
    <property type="entry name" value="BRCT domain"/>
    <property type="match status" value="1"/>
</dbReference>
<dbReference type="InterPro" id="IPR031099">
    <property type="entry name" value="BRCA1-associated"/>
</dbReference>
<dbReference type="Pfam" id="PF00533">
    <property type="entry name" value="BRCT"/>
    <property type="match status" value="1"/>
</dbReference>
<evidence type="ECO:0000313" key="8">
    <source>
        <dbReference type="Proteomes" id="UP000092124"/>
    </source>
</evidence>
<evidence type="ECO:0000259" key="6">
    <source>
        <dbReference type="PROSITE" id="PS50172"/>
    </source>
</evidence>
<dbReference type="PROSITE" id="PS50172">
    <property type="entry name" value="BRCT"/>
    <property type="match status" value="1"/>
</dbReference>
<dbReference type="GO" id="GO:0007095">
    <property type="term" value="P:mitotic G2 DNA damage checkpoint signaling"/>
    <property type="evidence" value="ECO:0007669"/>
    <property type="project" value="TreeGrafter"/>
</dbReference>
<sequence>MPKDELERMLQLCGASVVKEVSSLTHDTGAHPIVIVQPSAWTEENGCPEIEQLCEAHLVMWDWVLDSISVYRCQDLDAYLVQNITHGHDSSEPQDPKD</sequence>
<evidence type="ECO:0000256" key="1">
    <source>
        <dbReference type="ARBA" id="ARBA00004123"/>
    </source>
</evidence>
<dbReference type="PANTHER" id="PTHR13763">
    <property type="entry name" value="BREAST CANCER TYPE 1 SUSCEPTIBILITY PROTEIN BRCA1"/>
    <property type="match status" value="1"/>
</dbReference>
<feature type="domain" description="BRCT" evidence="6">
    <location>
        <begin position="1"/>
        <end position="81"/>
    </location>
</feature>
<comment type="caution">
    <text evidence="7">The sequence shown here is derived from an EMBL/GenBank/DDBJ whole genome shotgun (WGS) entry which is preliminary data.</text>
</comment>
<evidence type="ECO:0000256" key="5">
    <source>
        <dbReference type="ARBA" id="ARBA00023242"/>
    </source>
</evidence>
<dbReference type="GO" id="GO:0031436">
    <property type="term" value="C:BRCA1-BARD1 complex"/>
    <property type="evidence" value="ECO:0007669"/>
    <property type="project" value="TreeGrafter"/>
</dbReference>
<dbReference type="GO" id="GO:0045944">
    <property type="term" value="P:positive regulation of transcription by RNA polymerase II"/>
    <property type="evidence" value="ECO:0007669"/>
    <property type="project" value="TreeGrafter"/>
</dbReference>
<keyword evidence="8" id="KW-1185">Reference proteome</keyword>
<proteinExistence type="predicted"/>
<keyword evidence="4" id="KW-0234">DNA repair</keyword>
<dbReference type="GO" id="GO:0043009">
    <property type="term" value="P:chordate embryonic development"/>
    <property type="evidence" value="ECO:0007669"/>
    <property type="project" value="TreeGrafter"/>
</dbReference>
<dbReference type="InterPro" id="IPR036420">
    <property type="entry name" value="BRCT_dom_sf"/>
</dbReference>
<name>A0A1A6GM56_NEOLE</name>
<dbReference type="GO" id="GO:0004842">
    <property type="term" value="F:ubiquitin-protein transferase activity"/>
    <property type="evidence" value="ECO:0007669"/>
    <property type="project" value="TreeGrafter"/>
</dbReference>
<reference evidence="7 8" key="1">
    <citation type="submission" date="2016-06" db="EMBL/GenBank/DDBJ databases">
        <title>The Draft Genome Sequence and Annotation of the Desert Woodrat Neotoma lepida.</title>
        <authorList>
            <person name="Campbell M."/>
            <person name="Oakeson K.F."/>
            <person name="Yandell M."/>
            <person name="Halpert J.R."/>
            <person name="Dearing D."/>
        </authorList>
    </citation>
    <scope>NUCLEOTIDE SEQUENCE [LARGE SCALE GENOMIC DNA]</scope>
    <source>
        <strain evidence="7">417</strain>
        <tissue evidence="7">Liver</tissue>
    </source>
</reference>
<keyword evidence="5" id="KW-0539">Nucleus</keyword>
<dbReference type="STRING" id="56216.A0A1A6GM56"/>
<dbReference type="OrthoDB" id="6105938at2759"/>
<gene>
    <name evidence="7" type="ORF">A6R68_04533</name>
</gene>
<keyword evidence="3" id="KW-0227">DNA damage</keyword>
<dbReference type="GO" id="GO:0070531">
    <property type="term" value="C:BRCA1-A complex"/>
    <property type="evidence" value="ECO:0007669"/>
    <property type="project" value="TreeGrafter"/>
</dbReference>
<organism evidence="7 8">
    <name type="scientific">Neotoma lepida</name>
    <name type="common">Desert woodrat</name>
    <dbReference type="NCBI Taxonomy" id="56216"/>
    <lineage>
        <taxon>Eukaryota</taxon>
        <taxon>Metazoa</taxon>
        <taxon>Chordata</taxon>
        <taxon>Craniata</taxon>
        <taxon>Vertebrata</taxon>
        <taxon>Euteleostomi</taxon>
        <taxon>Mammalia</taxon>
        <taxon>Eutheria</taxon>
        <taxon>Euarchontoglires</taxon>
        <taxon>Glires</taxon>
        <taxon>Rodentia</taxon>
        <taxon>Myomorpha</taxon>
        <taxon>Muroidea</taxon>
        <taxon>Cricetidae</taxon>
        <taxon>Neotominae</taxon>
        <taxon>Neotoma</taxon>
    </lineage>
</organism>
<dbReference type="FunFam" id="3.40.50.10190:FF:000025">
    <property type="entry name" value="Breast cancer type 1 susceptibility protein homolog"/>
    <property type="match status" value="1"/>
</dbReference>
<keyword evidence="2" id="KW-0677">Repeat</keyword>
<evidence type="ECO:0000313" key="7">
    <source>
        <dbReference type="EMBL" id="OBS66944.1"/>
    </source>
</evidence>
<dbReference type="InterPro" id="IPR001357">
    <property type="entry name" value="BRCT_dom"/>
</dbReference>
<dbReference type="Proteomes" id="UP000092124">
    <property type="component" value="Unassembled WGS sequence"/>
</dbReference>
<evidence type="ECO:0000256" key="4">
    <source>
        <dbReference type="ARBA" id="ARBA00023204"/>
    </source>
</evidence>
<dbReference type="PANTHER" id="PTHR13763:SF0">
    <property type="entry name" value="BREAST CANCER TYPE 1 SUSCEPTIBILITY PROTEIN"/>
    <property type="match status" value="1"/>
</dbReference>